<comment type="function">
    <text evidence="12">Initiates the restart of stalled replication forks, which reloads the replicative helicase on sites other than the origin of replication. Recognizes and binds to abandoned replication forks and remodels them to uncover a helicase loading site. Promotes assembly of the primosome at these replication forks.</text>
</comment>
<dbReference type="GO" id="GO:1990077">
    <property type="term" value="C:primosome complex"/>
    <property type="evidence" value="ECO:0007669"/>
    <property type="project" value="UniProtKB-UniRule"/>
</dbReference>
<feature type="domain" description="Helicase ATP-binding" evidence="13">
    <location>
        <begin position="209"/>
        <end position="375"/>
    </location>
</feature>
<dbReference type="AlphaFoldDB" id="A0A2T2X635"/>
<dbReference type="Gene3D" id="3.40.50.300">
    <property type="entry name" value="P-loop containing nucleotide triphosphate hydrolases"/>
    <property type="match status" value="2"/>
</dbReference>
<feature type="binding site" evidence="12">
    <location>
        <position position="464"/>
    </location>
    <ligand>
        <name>Zn(2+)</name>
        <dbReference type="ChEBI" id="CHEBI:29105"/>
        <label>2</label>
    </ligand>
</feature>
<gene>
    <name evidence="12 14" type="primary">priA</name>
    <name evidence="14" type="ORF">C7B47_01165</name>
</gene>
<dbReference type="Pfam" id="PF00271">
    <property type="entry name" value="Helicase_C"/>
    <property type="match status" value="1"/>
</dbReference>
<dbReference type="NCBIfam" id="TIGR00595">
    <property type="entry name" value="priA"/>
    <property type="match status" value="1"/>
</dbReference>
<dbReference type="GO" id="GO:0016887">
    <property type="term" value="F:ATP hydrolysis activity"/>
    <property type="evidence" value="ECO:0007669"/>
    <property type="project" value="RHEA"/>
</dbReference>
<dbReference type="InterPro" id="IPR040498">
    <property type="entry name" value="PriA_CRR"/>
</dbReference>
<evidence type="ECO:0000256" key="11">
    <source>
        <dbReference type="ARBA" id="ARBA00048988"/>
    </source>
</evidence>
<dbReference type="PANTHER" id="PTHR30580">
    <property type="entry name" value="PRIMOSOMAL PROTEIN N"/>
    <property type="match status" value="1"/>
</dbReference>
<evidence type="ECO:0000256" key="1">
    <source>
        <dbReference type="ARBA" id="ARBA00022515"/>
    </source>
</evidence>
<keyword evidence="9 12" id="KW-0238">DNA-binding</keyword>
<feature type="binding site" evidence="12">
    <location>
        <position position="440"/>
    </location>
    <ligand>
        <name>Zn(2+)</name>
        <dbReference type="ChEBI" id="CHEBI:29105"/>
        <label>1</label>
    </ligand>
</feature>
<dbReference type="Pfam" id="PF00270">
    <property type="entry name" value="DEAD"/>
    <property type="match status" value="1"/>
</dbReference>
<feature type="binding site" evidence="12">
    <location>
        <position position="480"/>
    </location>
    <ligand>
        <name>Zn(2+)</name>
        <dbReference type="ChEBI" id="CHEBI:29105"/>
        <label>1</label>
    </ligand>
</feature>
<keyword evidence="4 12" id="KW-0547">Nucleotide-binding</keyword>
<keyword evidence="10 12" id="KW-0413">Isomerase</keyword>
<dbReference type="SMART" id="SM00487">
    <property type="entry name" value="DEXDc"/>
    <property type="match status" value="1"/>
</dbReference>
<keyword evidence="3 12" id="KW-0479">Metal-binding</keyword>
<evidence type="ECO:0000313" key="15">
    <source>
        <dbReference type="Proteomes" id="UP000242705"/>
    </source>
</evidence>
<keyword evidence="8 12" id="KW-0067">ATP-binding</keyword>
<comment type="subunit">
    <text evidence="12">Component of the replication restart primosome.</text>
</comment>
<dbReference type="GO" id="GO:0006302">
    <property type="term" value="P:double-strand break repair"/>
    <property type="evidence" value="ECO:0007669"/>
    <property type="project" value="InterPro"/>
</dbReference>
<keyword evidence="2 12" id="KW-0235">DNA replication</keyword>
<dbReference type="EMBL" id="PXYX01000001">
    <property type="protein sequence ID" value="PSR29949.1"/>
    <property type="molecule type" value="Genomic_DNA"/>
</dbReference>
<dbReference type="InterPro" id="IPR011545">
    <property type="entry name" value="DEAD/DEAH_box_helicase_dom"/>
</dbReference>
<dbReference type="CDD" id="cd18804">
    <property type="entry name" value="SF2_C_priA"/>
    <property type="match status" value="1"/>
</dbReference>
<feature type="binding site" evidence="12">
    <location>
        <position position="467"/>
    </location>
    <ligand>
        <name>Zn(2+)</name>
        <dbReference type="ChEBI" id="CHEBI:29105"/>
        <label>2</label>
    </ligand>
</feature>
<dbReference type="GO" id="GO:0006310">
    <property type="term" value="P:DNA recombination"/>
    <property type="evidence" value="ECO:0007669"/>
    <property type="project" value="InterPro"/>
</dbReference>
<dbReference type="HAMAP" id="MF_00983">
    <property type="entry name" value="PriA"/>
    <property type="match status" value="1"/>
</dbReference>
<dbReference type="PANTHER" id="PTHR30580:SF0">
    <property type="entry name" value="PRIMOSOMAL PROTEIN N"/>
    <property type="match status" value="1"/>
</dbReference>
<dbReference type="GO" id="GO:0006270">
    <property type="term" value="P:DNA replication initiation"/>
    <property type="evidence" value="ECO:0007669"/>
    <property type="project" value="TreeGrafter"/>
</dbReference>
<dbReference type="PROSITE" id="PS51192">
    <property type="entry name" value="HELICASE_ATP_BIND_1"/>
    <property type="match status" value="1"/>
</dbReference>
<dbReference type="InterPro" id="IPR027417">
    <property type="entry name" value="P-loop_NTPase"/>
</dbReference>
<keyword evidence="6 12" id="KW-0347">Helicase</keyword>
<comment type="cofactor">
    <cofactor evidence="12">
        <name>Zn(2+)</name>
        <dbReference type="ChEBI" id="CHEBI:29105"/>
    </cofactor>
    <text evidence="12">Binds 2 zinc ions per subunit.</text>
</comment>
<dbReference type="Gene3D" id="3.40.1440.60">
    <property type="entry name" value="PriA, 3(prime) DNA-binding domain"/>
    <property type="match status" value="1"/>
</dbReference>
<dbReference type="GO" id="GO:0043138">
    <property type="term" value="F:3'-5' DNA helicase activity"/>
    <property type="evidence" value="ECO:0007669"/>
    <property type="project" value="UniProtKB-EC"/>
</dbReference>
<dbReference type="InterPro" id="IPR005259">
    <property type="entry name" value="PriA"/>
</dbReference>
<dbReference type="Proteomes" id="UP000242705">
    <property type="component" value="Unassembled WGS sequence"/>
</dbReference>
<feature type="binding site" evidence="12">
    <location>
        <position position="437"/>
    </location>
    <ligand>
        <name>Zn(2+)</name>
        <dbReference type="ChEBI" id="CHEBI:29105"/>
        <label>1</label>
    </ligand>
</feature>
<dbReference type="Pfam" id="PF18319">
    <property type="entry name" value="Zn_ribbon_PriA"/>
    <property type="match status" value="1"/>
</dbReference>
<keyword evidence="7 12" id="KW-0862">Zinc</keyword>
<evidence type="ECO:0000256" key="3">
    <source>
        <dbReference type="ARBA" id="ARBA00022723"/>
    </source>
</evidence>
<dbReference type="GO" id="GO:0006269">
    <property type="term" value="P:DNA replication, synthesis of primer"/>
    <property type="evidence" value="ECO:0007669"/>
    <property type="project" value="UniProtKB-KW"/>
</dbReference>
<evidence type="ECO:0000256" key="6">
    <source>
        <dbReference type="ARBA" id="ARBA00022806"/>
    </source>
</evidence>
<dbReference type="InterPro" id="IPR001650">
    <property type="entry name" value="Helicase_C-like"/>
</dbReference>
<evidence type="ECO:0000256" key="12">
    <source>
        <dbReference type="HAMAP-Rule" id="MF_00983"/>
    </source>
</evidence>
<dbReference type="InterPro" id="IPR041236">
    <property type="entry name" value="PriA_C"/>
</dbReference>
<accession>A0A2T2X635</accession>
<dbReference type="InterPro" id="IPR041222">
    <property type="entry name" value="PriA_3primeBD"/>
</dbReference>
<feature type="binding site" evidence="12">
    <location>
        <position position="449"/>
    </location>
    <ligand>
        <name>Zn(2+)</name>
        <dbReference type="ChEBI" id="CHEBI:29105"/>
        <label>2</label>
    </ligand>
</feature>
<evidence type="ECO:0000256" key="5">
    <source>
        <dbReference type="ARBA" id="ARBA00022801"/>
    </source>
</evidence>
<keyword evidence="5 12" id="KW-0378">Hydrolase</keyword>
<organism evidence="14 15">
    <name type="scientific">Sulfobacillus thermosulfidooxidans</name>
    <dbReference type="NCBI Taxonomy" id="28034"/>
    <lineage>
        <taxon>Bacteria</taxon>
        <taxon>Bacillati</taxon>
        <taxon>Bacillota</taxon>
        <taxon>Clostridia</taxon>
        <taxon>Eubacteriales</taxon>
        <taxon>Clostridiales Family XVII. Incertae Sedis</taxon>
        <taxon>Sulfobacillus</taxon>
    </lineage>
</organism>
<evidence type="ECO:0000259" key="13">
    <source>
        <dbReference type="PROSITE" id="PS51192"/>
    </source>
</evidence>
<comment type="catalytic activity">
    <reaction evidence="11 12">
        <text>ATP + H2O = ADP + phosphate + H(+)</text>
        <dbReference type="Rhea" id="RHEA:13065"/>
        <dbReference type="ChEBI" id="CHEBI:15377"/>
        <dbReference type="ChEBI" id="CHEBI:15378"/>
        <dbReference type="ChEBI" id="CHEBI:30616"/>
        <dbReference type="ChEBI" id="CHEBI:43474"/>
        <dbReference type="ChEBI" id="CHEBI:456216"/>
        <dbReference type="EC" id="5.6.2.4"/>
    </reaction>
</comment>
<proteinExistence type="inferred from homology"/>
<dbReference type="InterPro" id="IPR014001">
    <property type="entry name" value="Helicase_ATP-bd"/>
</dbReference>
<evidence type="ECO:0000256" key="9">
    <source>
        <dbReference type="ARBA" id="ARBA00023125"/>
    </source>
</evidence>
<dbReference type="Pfam" id="PF18074">
    <property type="entry name" value="PriA_C"/>
    <property type="match status" value="1"/>
</dbReference>
<evidence type="ECO:0000256" key="10">
    <source>
        <dbReference type="ARBA" id="ARBA00023235"/>
    </source>
</evidence>
<evidence type="ECO:0000256" key="7">
    <source>
        <dbReference type="ARBA" id="ARBA00022833"/>
    </source>
</evidence>
<dbReference type="CDD" id="cd17929">
    <property type="entry name" value="DEXHc_priA"/>
    <property type="match status" value="1"/>
</dbReference>
<evidence type="ECO:0000256" key="4">
    <source>
        <dbReference type="ARBA" id="ARBA00022741"/>
    </source>
</evidence>
<dbReference type="SUPFAM" id="SSF52540">
    <property type="entry name" value="P-loop containing nucleoside triphosphate hydrolases"/>
    <property type="match status" value="2"/>
</dbReference>
<dbReference type="GO" id="GO:0003677">
    <property type="term" value="F:DNA binding"/>
    <property type="evidence" value="ECO:0007669"/>
    <property type="project" value="UniProtKB-UniRule"/>
</dbReference>
<dbReference type="FunFam" id="3.40.50.300:FF:000489">
    <property type="entry name" value="Primosome assembly protein PriA"/>
    <property type="match status" value="1"/>
</dbReference>
<dbReference type="InterPro" id="IPR042115">
    <property type="entry name" value="PriA_3primeBD_sf"/>
</dbReference>
<reference evidence="14 15" key="1">
    <citation type="journal article" date="2014" name="BMC Genomics">
        <title>Comparison of environmental and isolate Sulfobacillus genomes reveals diverse carbon, sulfur, nitrogen, and hydrogen metabolisms.</title>
        <authorList>
            <person name="Justice N.B."/>
            <person name="Norman A."/>
            <person name="Brown C.T."/>
            <person name="Singh A."/>
            <person name="Thomas B.C."/>
            <person name="Banfield J.F."/>
        </authorList>
    </citation>
    <scope>NUCLEOTIDE SEQUENCE [LARGE SCALE GENOMIC DNA]</scope>
    <source>
        <strain evidence="14">AMDSBA5</strain>
    </source>
</reference>
<sequence>MMKIAHVIIDRMARGLDRAWSYVIPEGMDVRVGHRVRVPFAKGETLGIVTAVDEYATLDSAADVALKPVLDVVDPVPVLSAVMIELGMWMAEEYLCFPIQAYKAMLPRNIRLRPFSAATQEFCQVVGQRQGRPSKRQQLWDILAERGPLLKEELLREMPEMRQVLRDLVKEGTVVIKRLDSALPSFPVVKGHRSPFTLNEEQMHAVTTIVEAAPGSKWLLEGITGSGKTEVYLQIIETIVQQGQQALVLVPEIALTPQTVRRFQSRFGQAVGLWHSSLTDSERAKTWQAVRDGHLAIVVGVRSAIFLPFRDLGLIVLDEEHESTYKQEEHPRYHTRDVAFWLADKTGTKVVLGSATPSLETAFYARQGLIGWIRLTRRIGTRTLPPVEIIDMREELQEGNHSIFSRALQQALTRALDRGEQGILFLNRRGYASFVMCRDCGQAVQCPHCSVTLTYHQDQNKLMCHYCFYTIDPPTACPHCGSRRIRYFGAGTERIVEEVMKLWPGTRVLRADRDTLSSRHSYYQLYDDFVNRRADVLVGTQMIAKGMDFPHVSVVGIVAADVALHLPDFRRSERTFQLLVQASGRTGRGDLPGVVIVQAYEPEHFAIQSAATHGYDDFYNQEIQYRRELGYPPFGNLWLLEVADASEQKAKETIHQIFEKVTGLMEMGIEVLGPAPAPLPKVRGRFRYHVLLKGAKNPRIMAVLSEIERDELSCSITVDPYYML</sequence>
<evidence type="ECO:0000256" key="8">
    <source>
        <dbReference type="ARBA" id="ARBA00022840"/>
    </source>
</evidence>
<evidence type="ECO:0000313" key="14">
    <source>
        <dbReference type="EMBL" id="PSR29949.1"/>
    </source>
</evidence>
<name>A0A2T2X635_SULTH</name>
<dbReference type="GO" id="GO:0005524">
    <property type="term" value="F:ATP binding"/>
    <property type="evidence" value="ECO:0007669"/>
    <property type="project" value="UniProtKB-UniRule"/>
</dbReference>
<comment type="catalytic activity">
    <reaction evidence="12">
        <text>Couples ATP hydrolysis with the unwinding of duplex DNA by translocating in the 3'-5' direction.</text>
        <dbReference type="EC" id="5.6.2.4"/>
    </reaction>
</comment>
<evidence type="ECO:0000256" key="2">
    <source>
        <dbReference type="ARBA" id="ARBA00022705"/>
    </source>
</evidence>
<dbReference type="EC" id="5.6.2.4" evidence="12"/>
<comment type="caution">
    <text evidence="14">The sequence shown here is derived from an EMBL/GenBank/DDBJ whole genome shotgun (WGS) entry which is preliminary data.</text>
</comment>
<dbReference type="GO" id="GO:0008270">
    <property type="term" value="F:zinc ion binding"/>
    <property type="evidence" value="ECO:0007669"/>
    <property type="project" value="UniProtKB-UniRule"/>
</dbReference>
<feature type="binding site" evidence="12">
    <location>
        <position position="477"/>
    </location>
    <ligand>
        <name>Zn(2+)</name>
        <dbReference type="ChEBI" id="CHEBI:29105"/>
        <label>1</label>
    </ligand>
</feature>
<comment type="similarity">
    <text evidence="12">Belongs to the helicase family. PriA subfamily.</text>
</comment>
<protein>
    <recommendedName>
        <fullName evidence="12">Replication restart protein PriA</fullName>
    </recommendedName>
    <alternativeName>
        <fullName evidence="12">ATP-dependent DNA helicase PriA</fullName>
        <ecNumber evidence="12">5.6.2.4</ecNumber>
    </alternativeName>
    <alternativeName>
        <fullName evidence="12">DNA 3'-5' helicase PriA</fullName>
    </alternativeName>
</protein>
<feature type="binding site" evidence="12">
    <location>
        <position position="446"/>
    </location>
    <ligand>
        <name>Zn(2+)</name>
        <dbReference type="ChEBI" id="CHEBI:29105"/>
        <label>2</label>
    </ligand>
</feature>
<dbReference type="SMART" id="SM00490">
    <property type="entry name" value="HELICc"/>
    <property type="match status" value="1"/>
</dbReference>
<dbReference type="Pfam" id="PF17764">
    <property type="entry name" value="PriA_3primeBD"/>
    <property type="match status" value="1"/>
</dbReference>
<keyword evidence="1 12" id="KW-0639">Primosome</keyword>